<protein>
    <submittedName>
        <fullName evidence="1">Uncharacterized protein</fullName>
    </submittedName>
</protein>
<evidence type="ECO:0000313" key="2">
    <source>
        <dbReference type="Proteomes" id="UP000546007"/>
    </source>
</evidence>
<reference evidence="1 2" key="1">
    <citation type="submission" date="2020-08" db="EMBL/GenBank/DDBJ databases">
        <title>Genomic Encyclopedia of Type Strains, Phase IV (KMG-IV): sequencing the most valuable type-strain genomes for metagenomic binning, comparative biology and taxonomic classification.</title>
        <authorList>
            <person name="Goeker M."/>
        </authorList>
    </citation>
    <scope>NUCLEOTIDE SEQUENCE [LARGE SCALE GENOMIC DNA]</scope>
    <source>
        <strain evidence="1 2">DSM 105721</strain>
    </source>
</reference>
<gene>
    <name evidence="1" type="ORF">GGR14_002826</name>
</gene>
<organism evidence="1 2">
    <name type="scientific">Butyricimonas faecihominis</name>
    <dbReference type="NCBI Taxonomy" id="1472416"/>
    <lineage>
        <taxon>Bacteria</taxon>
        <taxon>Pseudomonadati</taxon>
        <taxon>Bacteroidota</taxon>
        <taxon>Bacteroidia</taxon>
        <taxon>Bacteroidales</taxon>
        <taxon>Odoribacteraceae</taxon>
        <taxon>Butyricimonas</taxon>
    </lineage>
</organism>
<accession>A0A7W6HXW8</accession>
<dbReference type="Proteomes" id="UP000546007">
    <property type="component" value="Unassembled WGS sequence"/>
</dbReference>
<comment type="caution">
    <text evidence="1">The sequence shown here is derived from an EMBL/GenBank/DDBJ whole genome shotgun (WGS) entry which is preliminary data.</text>
</comment>
<dbReference type="AlphaFoldDB" id="A0A7W6HXW8"/>
<evidence type="ECO:0000313" key="1">
    <source>
        <dbReference type="EMBL" id="MBB4027023.1"/>
    </source>
</evidence>
<proteinExistence type="predicted"/>
<dbReference type="EMBL" id="JACIES010000007">
    <property type="protein sequence ID" value="MBB4027023.1"/>
    <property type="molecule type" value="Genomic_DNA"/>
</dbReference>
<keyword evidence="2" id="KW-1185">Reference proteome</keyword>
<name>A0A7W6HXW8_9BACT</name>
<sequence>MQLLEGKRGECRGTGGRMRPSEDVILRFFLRNGLFSGVE</sequence>